<reference evidence="1 2" key="1">
    <citation type="journal article" date="2001" name="Nature">
        <title>Initial sequencing and analysis of the human genome.</title>
        <authorList>
            <consortium name="International Human Genome Sequencing Consortium"/>
            <person name="Lander E.S."/>
            <person name="Linton L.M."/>
            <person name="Birren B."/>
            <person name="Nusbaum C."/>
            <person name="Zody M.C."/>
            <person name="Baldwin J."/>
            <person name="Devon K."/>
            <person name="Dewar K."/>
            <person name="Doyle M."/>
            <person name="FitzHugh W."/>
            <person name="Funke R."/>
            <person name="Gage D."/>
            <person name="Harris K."/>
            <person name="Heaford A."/>
            <person name="Howland J."/>
            <person name="Kann L."/>
            <person name="Lehoczky J."/>
            <person name="LeVine R."/>
            <person name="McEwan P."/>
            <person name="McKernan K."/>
            <person name="Meldrim J."/>
            <person name="Mesirov J.P."/>
            <person name="Miranda C."/>
            <person name="Morris W."/>
            <person name="Naylor J."/>
            <person name="Raymond C."/>
            <person name="Rosetti M."/>
            <person name="Santos R."/>
            <person name="Sheridan A."/>
            <person name="Sougnez C."/>
            <person name="Stange-Thomann N."/>
            <person name="Stojanovic N."/>
            <person name="Subramanian A."/>
            <person name="Wyman D."/>
            <person name="Rogers J."/>
            <person name="Sulston J."/>
            <person name="Ainscough R."/>
            <person name="Beck S."/>
            <person name="Bentley D."/>
            <person name="Burton J."/>
            <person name="Clee C."/>
            <person name="Carter N."/>
            <person name="Coulson A."/>
            <person name="Deadman R."/>
            <person name="Deloukas P."/>
            <person name="Dunham A."/>
            <person name="Dunham I."/>
            <person name="Durbin R."/>
            <person name="French L."/>
            <person name="Grafham D."/>
            <person name="Gregory S."/>
            <person name="Hubbard T."/>
            <person name="Humphray S."/>
            <person name="Hunt A."/>
            <person name="Jones M."/>
            <person name="Lloyd C."/>
            <person name="McMurray A."/>
            <person name="Matthews L."/>
            <person name="Mercer S."/>
            <person name="Milne S."/>
            <person name="Mullikin J.C."/>
            <person name="Mungall A."/>
            <person name="Plumb R."/>
            <person name="Ross M."/>
            <person name="Shownkeen R."/>
            <person name="Sims S."/>
            <person name="Waterston R.H."/>
            <person name="Wilson R.K."/>
            <person name="Hillier L.W."/>
            <person name="McPherson J.D."/>
            <person name="Marra M.A."/>
            <person name="Mardis E.R."/>
            <person name="Fulton L.A."/>
            <person name="Chinwalla A.T."/>
            <person name="Pepin K.H."/>
            <person name="Gish W.R."/>
            <person name="Chissoe S.L."/>
            <person name="Wendl M.C."/>
            <person name="Delehaunty K.D."/>
            <person name="Miner T.L."/>
            <person name="Delehaunty A."/>
            <person name="Kramer J.B."/>
            <person name="Cook L.L."/>
            <person name="Fulton R.S."/>
            <person name="Johnson D.L."/>
            <person name="Minx P.J."/>
            <person name="Clifton S.W."/>
            <person name="Hawkins T."/>
            <person name="Branscomb E."/>
            <person name="Predki P."/>
            <person name="Richardson P."/>
            <person name="Wenning S."/>
            <person name="Slezak T."/>
            <person name="Doggett N."/>
            <person name="Cheng J.F."/>
            <person name="Olsen A."/>
            <person name="Lucas S."/>
            <person name="Elkin C."/>
            <person name="Uberbacher E."/>
            <person name="Frazier M."/>
            <person name="Gibbs R.A."/>
            <person name="Muzny D.M."/>
            <person name="Scherer S.E."/>
            <person name="Bouck J.B."/>
            <person name="Sodergren E.J."/>
            <person name="Worley K.C."/>
            <person name="Rives C.M."/>
            <person name="Gorrell J.H."/>
            <person name="Metzker M.L."/>
            <person name="Naylor S.L."/>
            <person name="Kucherlapati R.S."/>
            <person name="Nelson D.L."/>
            <person name="Weinstock G.M."/>
            <person name="Sakaki Y."/>
            <person name="Fujiyama A."/>
            <person name="Hattori M."/>
            <person name="Yada T."/>
            <person name="Toyoda A."/>
            <person name="Itoh T."/>
            <person name="Kawagoe C."/>
            <person name="Watanabe H."/>
            <person name="Totoki Y."/>
            <person name="Taylor T."/>
            <person name="Weissenbach J."/>
            <person name="Heilig R."/>
            <person name="Saurin W."/>
            <person name="Artiguenave F."/>
            <person name="Brottier P."/>
            <person name="Bruls T."/>
            <person name="Pelletier E."/>
            <person name="Robert C."/>
            <person name="Wincker P."/>
            <person name="Smith D.R."/>
            <person name="Doucette-Stamm L."/>
            <person name="Rubenfield M."/>
            <person name="Weinstock K."/>
            <person name="Lee H.M."/>
            <person name="Dubois J."/>
            <person name="Rosenthal A."/>
            <person name="Platzer M."/>
            <person name="Nyakatura G."/>
            <person name="Taudien S."/>
            <person name="Rump A."/>
            <person name="Yang H."/>
            <person name="Yu J."/>
            <person name="Wang J."/>
            <person name="Huang G."/>
            <person name="Gu J."/>
            <person name="Hood L."/>
            <person name="Rowen L."/>
            <person name="Madan A."/>
            <person name="Qin S."/>
            <person name="Davis R.W."/>
            <person name="Federspiel N.A."/>
            <person name="Abola A.P."/>
            <person name="Proctor M.J."/>
            <person name="Myers R.M."/>
            <person name="Schmutz J."/>
            <person name="Dickson M."/>
            <person name="Grimwood J."/>
            <person name="Cox D.R."/>
            <person name="Olson M.V."/>
            <person name="Kaul R."/>
            <person name="Raymond C."/>
            <person name="Shimizu N."/>
            <person name="Kawasaki K."/>
            <person name="Minoshima S."/>
            <person name="Evans G.A."/>
            <person name="Athanasiou M."/>
            <person name="Schultz R."/>
            <person name="Roe B.A."/>
            <person name="Chen F."/>
            <person name="Pan H."/>
            <person name="Ramser J."/>
            <person name="Lehrach H."/>
            <person name="Reinhardt R."/>
            <person name="McCombie W.R."/>
            <person name="de la Bastide M."/>
            <person name="Dedhia N."/>
            <person name="Blocker H."/>
            <person name="Hornischer K."/>
            <person name="Nordsiek G."/>
            <person name="Agarwala R."/>
            <person name="Aravind L."/>
            <person name="Bailey J.A."/>
            <person name="Bateman A."/>
            <person name="Batzoglou S."/>
            <person name="Birney E."/>
            <person name="Bork P."/>
            <person name="Brown D.G."/>
            <person name="Burge C.B."/>
            <person name="Cerutti L."/>
            <person name="Chen H.C."/>
            <person name="Church D."/>
            <person name="Clamp M."/>
            <person name="Copley R.R."/>
            <person name="Doerks T."/>
            <person name="Eddy S.R."/>
            <person name="Eichler E.E."/>
            <person name="Furey T.S."/>
            <person name="Galagan J."/>
            <person name="Gilbert J.G."/>
            <person name="Harmon C."/>
            <person name="Hayashizaki Y."/>
            <person name="Haussler D."/>
            <person name="Hermjakob H."/>
            <person name="Hokamp K."/>
            <person name="Jang W."/>
            <person name="Johnson L.S."/>
            <person name="Jones T.A."/>
            <person name="Kasif S."/>
            <person name="Kaspryzk A."/>
            <person name="Kennedy S."/>
            <person name="Kent W.J."/>
            <person name="Kitts P."/>
            <person name="Koonin E.V."/>
            <person name="Korf I."/>
            <person name="Kulp D."/>
            <person name="Lancet D."/>
            <person name="Lowe T.M."/>
            <person name="McLysaght A."/>
            <person name="Mikkelsen T."/>
            <person name="Moran J.V."/>
            <person name="Mulder N."/>
            <person name="Pollara V.J."/>
            <person name="Ponting C.P."/>
            <person name="Schuler G."/>
            <person name="Schultz J."/>
            <person name="Slater G."/>
            <person name="Smit A.F."/>
            <person name="Stupka E."/>
            <person name="Szustakowski J."/>
            <person name="Thierry-Mieg D."/>
            <person name="Thierry-Mieg J."/>
            <person name="Wagner L."/>
            <person name="Wallis J."/>
            <person name="Wheeler R."/>
            <person name="Williams A."/>
            <person name="Wolf Y.I."/>
            <person name="Wolfe K.H."/>
            <person name="Yang S.P."/>
            <person name="Yeh R.F."/>
            <person name="Collins F."/>
            <person name="Guyer M.S."/>
            <person name="Peterson J."/>
            <person name="Felsenfeld A."/>
            <person name="Wetterstrand K.A."/>
            <person name="Patrinos A."/>
            <person name="Morgan M.J."/>
            <person name="de Jong P."/>
            <person name="Catanese J.J."/>
            <person name="Osoegawa K."/>
            <person name="Shizuya H."/>
            <person name="Choi S."/>
            <person name="Chen Y.J."/>
        </authorList>
    </citation>
    <scope>NUCLEOTIDE SEQUENCE [LARGE SCALE GENOMIC DNA]</scope>
</reference>
<dbReference type="OrthoDB" id="10249565at2759"/>
<accession>C9JJJ9</accession>
<dbReference type="GeneTree" id="ENSGT00390000018195"/>
<dbReference type="Bgee" id="ENSG00000163882">
    <property type="expression patterns" value="Expressed in mucosa of transverse colon and 203 other cell types or tissues"/>
</dbReference>
<dbReference type="OMA" id="KEDDKGW"/>
<dbReference type="UCSC" id="uc062qvz.1">
    <property type="organism name" value="human"/>
</dbReference>
<evidence type="ECO:0000313" key="2">
    <source>
        <dbReference type="Proteomes" id="UP000005640"/>
    </source>
</evidence>
<dbReference type="HOGENOM" id="CLU_3438233_0_0_1"/>
<dbReference type="ExpressionAtlas" id="C9JJJ9">
    <property type="expression patterns" value="baseline and differential"/>
</dbReference>
<dbReference type="ChiTaRS" id="POLR2H">
    <property type="organism name" value="human"/>
</dbReference>
<evidence type="ECO:0000313" key="1">
    <source>
        <dbReference type="Ensembl" id="ENSP00000403728.1"/>
    </source>
</evidence>
<proteinExistence type="predicted"/>
<dbReference type="VEuPathDB" id="HostDB:ENSG00000163882"/>
<dbReference type="Ensembl" id="ENST00000412877.1">
    <property type="protein sequence ID" value="ENSP00000403728.1"/>
    <property type="gene ID" value="ENSG00000163882.11"/>
</dbReference>
<feature type="non-terminal residue" evidence="1">
    <location>
        <position position="11"/>
    </location>
</feature>
<dbReference type="HGNC" id="HGNC:9195">
    <property type="gene designation" value="POLR2H"/>
</dbReference>
<reference evidence="1" key="4">
    <citation type="submission" date="2025-08" db="UniProtKB">
        <authorList>
            <consortium name="Ensembl"/>
        </authorList>
    </citation>
    <scope>IDENTIFICATION</scope>
</reference>
<protein>
    <submittedName>
        <fullName evidence="1">RNA polymerase II, I and III subunit H</fullName>
    </submittedName>
</protein>
<keyword evidence="2" id="KW-1185">Reference proteome</keyword>
<reference evidence="1 2" key="2">
    <citation type="journal article" date="2004" name="Nature">
        <title>Finishing the euchromatic sequence of the human genome.</title>
        <authorList>
            <consortium name="International Human Genome Sequencing Consortium"/>
        </authorList>
    </citation>
    <scope>NUCLEOTIDE SEQUENCE [LARGE SCALE GENOMIC DNA]</scope>
</reference>
<reference evidence="1" key="5">
    <citation type="submission" date="2025-09" db="UniProtKB">
        <authorList>
            <consortium name="Ensembl"/>
        </authorList>
    </citation>
    <scope>IDENTIFICATION</scope>
</reference>
<name>C9JJJ9_HUMAN</name>
<gene>
    <name evidence="1" type="primary">POLR2H</name>
</gene>
<dbReference type="Ensembl" id="ENST00000412877.1">
    <property type="protein sequence ID" value="ENSP00000403728.1"/>
    <property type="gene ID" value="ENSG00000163882.10"/>
</dbReference>
<reference evidence="1 2" key="3">
    <citation type="journal article" date="2006" name="Nature">
        <title>The DNA sequence, annotation and analysis of human chromosome 3.</title>
        <authorList>
            <person name="Muzny D.M."/>
            <person name="Scherer S.E."/>
            <person name="Kaul R."/>
            <person name="Wang J."/>
            <person name="Yu J."/>
            <person name="Sudbrak R."/>
            <person name="Buhay C.J."/>
            <person name="Chen R."/>
            <person name="Cree A."/>
            <person name="Ding Y."/>
            <person name="Dugan-Rocha S."/>
            <person name="Gill R."/>
            <person name="Gunaratne P."/>
            <person name="Harris R.A."/>
            <person name="Hawes A.C."/>
            <person name="Hernandez J."/>
            <person name="Hodgson A.V."/>
            <person name="Hume J."/>
            <person name="Jackson A."/>
            <person name="Khan Z.M."/>
            <person name="Kovar-Smith C."/>
            <person name="Lewis L.R."/>
            <person name="Lozado R.J."/>
            <person name="Metzker M.L."/>
            <person name="Milosavljevic A."/>
            <person name="Miner G.R."/>
            <person name="Morgan M.B."/>
            <person name="Nazareth L.V."/>
            <person name="Scott G."/>
            <person name="Sodergren E."/>
            <person name="Song X.Z."/>
            <person name="Steffen D."/>
            <person name="Wei S."/>
            <person name="Wheeler D.A."/>
            <person name="Wright M.W."/>
            <person name="Worley K.C."/>
            <person name="Yuan Y."/>
            <person name="Zhang Z."/>
            <person name="Adams C.Q."/>
            <person name="Ansari-Lari M.A."/>
            <person name="Ayele M."/>
            <person name="Brown M.J."/>
            <person name="Chen G."/>
            <person name="Chen Z."/>
            <person name="Clendenning J."/>
            <person name="Clerc-Blankenburg K.P."/>
            <person name="Chen R."/>
            <person name="Chen Z."/>
            <person name="Davis C."/>
            <person name="Delgado O."/>
            <person name="Dinh H.H."/>
            <person name="Dong W."/>
            <person name="Draper H."/>
            <person name="Ernst S."/>
            <person name="Fu G."/>
            <person name="Gonzalez-Garay M.L."/>
            <person name="Garcia D.K."/>
            <person name="Gillett W."/>
            <person name="Gu J."/>
            <person name="Hao B."/>
            <person name="Haugen E."/>
            <person name="Havlak P."/>
            <person name="He X."/>
            <person name="Hennig S."/>
            <person name="Hu S."/>
            <person name="Huang W."/>
            <person name="Jackson L.R."/>
            <person name="Jacob L.S."/>
            <person name="Kelly S.H."/>
            <person name="Kube M."/>
            <person name="Levy R."/>
            <person name="Li Z."/>
            <person name="Liu B."/>
            <person name="Liu J."/>
            <person name="Liu W."/>
            <person name="Lu J."/>
            <person name="Maheshwari M."/>
            <person name="Nguyen B.V."/>
            <person name="Okwuonu G.O."/>
            <person name="Palmeiri A."/>
            <person name="Pasternak S."/>
            <person name="Perez L.M."/>
            <person name="Phelps K.A."/>
            <person name="Plopper F.J."/>
            <person name="Qiang B."/>
            <person name="Raymond C."/>
            <person name="Rodriguez R."/>
            <person name="Saenphimmachak C."/>
            <person name="Santibanez J."/>
            <person name="Shen H."/>
            <person name="Shen Y."/>
            <person name="Subramanian S."/>
            <person name="Tabor P.E."/>
            <person name="Verduzco D."/>
            <person name="Waldron L."/>
            <person name="Wang J."/>
            <person name="Wang J."/>
            <person name="Wang Q."/>
            <person name="Williams G.A."/>
            <person name="Wong G.K."/>
            <person name="Yao Z."/>
            <person name="Zhang J."/>
            <person name="Zhang X."/>
            <person name="Zhao G."/>
            <person name="Zhou J."/>
            <person name="Zhou Y."/>
            <person name="Nelson D."/>
            <person name="Lehrach H."/>
            <person name="Reinhardt R."/>
            <person name="Naylor S.L."/>
            <person name="Yang H."/>
            <person name="Olson M."/>
            <person name="Weinstock G."/>
            <person name="Gibbs R.A."/>
        </authorList>
    </citation>
    <scope>NUCLEOTIDE SEQUENCE [LARGE SCALE GENOMIC DNA]</scope>
</reference>
<sequence>MAGILFEDIFD</sequence>
<dbReference type="Proteomes" id="UP000005640">
    <property type="component" value="Chromosome 3"/>
</dbReference>
<dbReference type="EMBL" id="AC078797">
    <property type="status" value="NOT_ANNOTATED_CDS"/>
    <property type="molecule type" value="Genomic_DNA"/>
</dbReference>
<dbReference type="Antibodypedia" id="33820">
    <property type="antibodies" value="286 antibodies from 31 providers"/>
</dbReference>
<dbReference type="OpenTargets" id="ENSG00000163882"/>
<organism evidence="1 2">
    <name type="scientific">Homo sapiens</name>
    <name type="common">Human</name>
    <dbReference type="NCBI Taxonomy" id="9606"/>
    <lineage>
        <taxon>Eukaryota</taxon>
        <taxon>Metazoa</taxon>
        <taxon>Chordata</taxon>
        <taxon>Craniata</taxon>
        <taxon>Vertebrata</taxon>
        <taxon>Euteleostomi</taxon>
        <taxon>Mammalia</taxon>
        <taxon>Eutheria</taxon>
        <taxon>Euarchontoglires</taxon>
        <taxon>Primates</taxon>
        <taxon>Haplorrhini</taxon>
        <taxon>Catarrhini</taxon>
        <taxon>Hominidae</taxon>
        <taxon>Homo</taxon>
    </lineage>
</organism>